<feature type="region of interest" description="Disordered" evidence="1">
    <location>
        <begin position="433"/>
        <end position="453"/>
    </location>
</feature>
<feature type="region of interest" description="Disordered" evidence="1">
    <location>
        <begin position="873"/>
        <end position="892"/>
    </location>
</feature>
<feature type="region of interest" description="Disordered" evidence="1">
    <location>
        <begin position="77"/>
        <end position="129"/>
    </location>
</feature>
<feature type="region of interest" description="Disordered" evidence="1">
    <location>
        <begin position="209"/>
        <end position="242"/>
    </location>
</feature>
<evidence type="ECO:0000256" key="1">
    <source>
        <dbReference type="SAM" id="MobiDB-lite"/>
    </source>
</evidence>
<dbReference type="EMBL" id="CAKKNE010000006">
    <property type="protein sequence ID" value="CAH0379701.1"/>
    <property type="molecule type" value="Genomic_DNA"/>
</dbReference>
<organism evidence="3 4">
    <name type="scientific">Pelagomonas calceolata</name>
    <dbReference type="NCBI Taxonomy" id="35677"/>
    <lineage>
        <taxon>Eukaryota</taxon>
        <taxon>Sar</taxon>
        <taxon>Stramenopiles</taxon>
        <taxon>Ochrophyta</taxon>
        <taxon>Pelagophyceae</taxon>
        <taxon>Pelagomonadales</taxon>
        <taxon>Pelagomonadaceae</taxon>
        <taxon>Pelagomonas</taxon>
    </lineage>
</organism>
<protein>
    <submittedName>
        <fullName evidence="3">Uncharacterized protein</fullName>
    </submittedName>
</protein>
<sequence>MDKRSSLEATGPPCAPQAVSAASLATATVTARKTFDVAQLSSANAALLRRKRWGLNWAAKAGIWFVVLVLLMTRARAPRGRGGGRGDRGGRGGRGGRGRGRGRGDGLTSDRRPARKAAPQPGDYSHLLREMPIGIEKGPRHHTRKYALSARERTAKWHEARDRLAVVRQAHDEAWARGGAAAVAELRSGGMESVDAAFAKERALHAAAPRGEAAAKTHRRKTAHASAAAEVSRLEADAAGSGRCTAARAGRRAAAKALPAARDAAEEAHAALPSVMATAATKRRRAKRKDRVVAAAAVLDVLVAAEPPDRETRDGRREALARSRQLEAAREDVAAAEDAVLSPEQRRRRDATTRIPVLEALLEELRDDNSAAGLVRSLAVQRELANARRDALSDHQRRRADALARAEAARRRRDVAEAGDDEEEKAAARAALAAAEEEAVPRTTRGRRKREDAADARLAVAKARHAAAVEGGDDAALAAASATLAIATAEAVPRQTRVYRERRATAAAADALVRELEARGLGEEDSELLGARAAAAAARGRTQAVCRRRRVERLLAEGMRAKEKYDSLVARGVRGAAAERAFGAMCQTLRKTAKGARRLASLVDAATTHASPRQLESEYRTLLDACKAELRRVFGQTTLPVYVGLAGDAWWEDEVQRVALRSSWRWRLFLEEDEDLEPTDRRPVPLRGTRLASTAHKSIAGRLERALHAWAARHWPDRVLHFAIAAGGSFADVAAHAVYMAVPDAPADVVVHVRSPVVAPEEADEDEEPTRPLTDFSDDVPPPLEATATDDDVDEKLVRGTALGHRRPYVVKTTGCSVVCRWAGSLASFAAGATSSTCDFCETPKEAQALARARVAEKIRGPYERVVSLDGAAAGPASAPVPYPFPPAPTTP</sequence>
<feature type="region of interest" description="Disordered" evidence="1">
    <location>
        <begin position="758"/>
        <end position="788"/>
    </location>
</feature>
<evidence type="ECO:0000313" key="3">
    <source>
        <dbReference type="EMBL" id="CAH0379701.1"/>
    </source>
</evidence>
<accession>A0A8J2T2V3</accession>
<name>A0A8J2T2V3_9STRA</name>
<feature type="transmembrane region" description="Helical" evidence="2">
    <location>
        <begin position="57"/>
        <end position="75"/>
    </location>
</feature>
<dbReference type="Proteomes" id="UP000789595">
    <property type="component" value="Unassembled WGS sequence"/>
</dbReference>
<keyword evidence="4" id="KW-1185">Reference proteome</keyword>
<keyword evidence="2" id="KW-0812">Transmembrane</keyword>
<evidence type="ECO:0000313" key="4">
    <source>
        <dbReference type="Proteomes" id="UP000789595"/>
    </source>
</evidence>
<proteinExistence type="predicted"/>
<feature type="non-terminal residue" evidence="3">
    <location>
        <position position="892"/>
    </location>
</feature>
<gene>
    <name evidence="3" type="ORF">PECAL_6P13320</name>
</gene>
<reference evidence="3" key="1">
    <citation type="submission" date="2021-11" db="EMBL/GenBank/DDBJ databases">
        <authorList>
            <consortium name="Genoscope - CEA"/>
            <person name="William W."/>
        </authorList>
    </citation>
    <scope>NUCLEOTIDE SEQUENCE</scope>
</reference>
<feature type="compositionally biased region" description="Basic and acidic residues" evidence="1">
    <location>
        <begin position="308"/>
        <end position="333"/>
    </location>
</feature>
<feature type="compositionally biased region" description="Pro residues" evidence="1">
    <location>
        <begin position="879"/>
        <end position="892"/>
    </location>
</feature>
<keyword evidence="2" id="KW-0472">Membrane</keyword>
<feature type="region of interest" description="Disordered" evidence="1">
    <location>
        <begin position="308"/>
        <end position="350"/>
    </location>
</feature>
<feature type="compositionally biased region" description="Basic and acidic residues" evidence="1">
    <location>
        <begin position="102"/>
        <end position="112"/>
    </location>
</feature>
<dbReference type="AlphaFoldDB" id="A0A8J2T2V3"/>
<evidence type="ECO:0000256" key="2">
    <source>
        <dbReference type="SAM" id="Phobius"/>
    </source>
</evidence>
<comment type="caution">
    <text evidence="3">The sequence shown here is derived from an EMBL/GenBank/DDBJ whole genome shotgun (WGS) entry which is preliminary data.</text>
</comment>
<keyword evidence="2" id="KW-1133">Transmembrane helix</keyword>